<feature type="domain" description="BACON" evidence="1">
    <location>
        <begin position="164"/>
        <end position="218"/>
    </location>
</feature>
<reference evidence="2" key="1">
    <citation type="submission" date="2022-12" db="EMBL/GenBank/DDBJ databases">
        <title>Development of a Multilocus Sequence Typing Scheme for Bacteroides fragilis Based on Whole Genome Sequencing Data and Clinical Application.</title>
        <authorList>
            <person name="Nielsen F.D."/>
            <person name="Justesen U.S."/>
        </authorList>
    </citation>
    <scope>NUCLEOTIDE SEQUENCE</scope>
    <source>
        <strain evidence="2">BF_BC_VIB_DK_2012_57</strain>
    </source>
</reference>
<dbReference type="InterPro" id="IPR024361">
    <property type="entry name" value="BACON"/>
</dbReference>
<dbReference type="RefSeq" id="WP_186909352.1">
    <property type="nucleotide sequence ID" value="NZ_JAPUAV010000013.1"/>
</dbReference>
<protein>
    <submittedName>
        <fullName evidence="2">BACON domain-containing protein</fullName>
    </submittedName>
</protein>
<dbReference type="Proteomes" id="UP001078742">
    <property type="component" value="Unassembled WGS sequence"/>
</dbReference>
<dbReference type="Pfam" id="PF13004">
    <property type="entry name" value="BACON"/>
    <property type="match status" value="3"/>
</dbReference>
<dbReference type="EMBL" id="JAPUAV010000013">
    <property type="protein sequence ID" value="MCZ2572981.1"/>
    <property type="molecule type" value="Genomic_DNA"/>
</dbReference>
<evidence type="ECO:0000259" key="1">
    <source>
        <dbReference type="Pfam" id="PF13004"/>
    </source>
</evidence>
<feature type="domain" description="BACON" evidence="1">
    <location>
        <begin position="70"/>
        <end position="126"/>
    </location>
</feature>
<dbReference type="InterPro" id="IPR013783">
    <property type="entry name" value="Ig-like_fold"/>
</dbReference>
<dbReference type="Gene3D" id="2.60.40.10">
    <property type="entry name" value="Immunoglobulins"/>
    <property type="match status" value="3"/>
</dbReference>
<evidence type="ECO:0000313" key="3">
    <source>
        <dbReference type="Proteomes" id="UP001078742"/>
    </source>
</evidence>
<organism evidence="2 3">
    <name type="scientific">Bacteroides fragilis</name>
    <dbReference type="NCBI Taxonomy" id="817"/>
    <lineage>
        <taxon>Bacteria</taxon>
        <taxon>Pseudomonadati</taxon>
        <taxon>Bacteroidota</taxon>
        <taxon>Bacteroidia</taxon>
        <taxon>Bacteroidales</taxon>
        <taxon>Bacteroidaceae</taxon>
        <taxon>Bacteroides</taxon>
    </lineage>
</organism>
<feature type="domain" description="BACON" evidence="1">
    <location>
        <begin position="252"/>
        <end position="298"/>
    </location>
</feature>
<name>A0A9Q4IUI4_BACFG</name>
<dbReference type="PROSITE" id="PS51257">
    <property type="entry name" value="PROKAR_LIPOPROTEIN"/>
    <property type="match status" value="1"/>
</dbReference>
<proteinExistence type="predicted"/>
<accession>A0A9Q4IUI4</accession>
<dbReference type="CDD" id="cd14948">
    <property type="entry name" value="BACON"/>
    <property type="match status" value="3"/>
</dbReference>
<evidence type="ECO:0000313" key="2">
    <source>
        <dbReference type="EMBL" id="MCZ2572981.1"/>
    </source>
</evidence>
<sequence length="691" mass="77876">MGNLKSKLFICSGLVAYLLFGQGCSDDKESDMPITIPSTEDTQPTLQKDGGSTTFSFNAPQAWSVSVTETTAARSASWLKVHPTSGAAGDATITITAEPNATGETRTAEVTIRSGSQTETVTVTQDYSNFITLEQREIVAGSEEQTVTLDITSTMEYEVLIPDSVDWITDGGNTRAVTTHSHMLTIAANSSYDPRQTEVVFRGKTDATLADTVKVYQAYKGAIVVAKNEYEVDAVGGALDFKVQTNLDLEVTVSADWIKQVQGRTRGLVEKDLFFDISPNESDSVGREATITIKGKDTGISQDILVRQTAYVPVLDTVIYRTGYIWEEAHDNLPLLYYAYVERERHYTNGKVYTDRFVDLGHTVESSAFIDPVDLYPGKADWGNIFWDEYTQNVNDSLWVFYHTTTIPDVSTLHWGEEFDDGYTGSAPGEWENYVVSKLYDDNVNNPEAKAIQDQWEKTSLPTGWYFIDTTHQKRKLVESSAEGWVARLTLKARFYDQFLVIDGKRIDFLAHLPENIWNVFVKEVPESSGHGMGIQYTYECKSRFMERNFYIACHEIVYSHNDPDEVFYYDYLRMELNGNSGGWNDADGYGHSMSSGRHPEAVFIIYANHQPIISTDCNWMTVEKIEQGEKNEQYSGNHVTVYQWKISIPIAENTTSTDRTAHLYLKDTKGNVMQTCTIIQQDGEYEHIRH</sequence>
<gene>
    <name evidence="2" type="ORF">O1420_16525</name>
</gene>
<comment type="caution">
    <text evidence="2">The sequence shown here is derived from an EMBL/GenBank/DDBJ whole genome shotgun (WGS) entry which is preliminary data.</text>
</comment>
<dbReference type="AlphaFoldDB" id="A0A9Q4IUI4"/>